<dbReference type="AlphaFoldDB" id="A0A6J8CXP1"/>
<dbReference type="EMBL" id="CACVKT020006394">
    <property type="protein sequence ID" value="CAC5401293.1"/>
    <property type="molecule type" value="Genomic_DNA"/>
</dbReference>
<dbReference type="CDD" id="cd05468">
    <property type="entry name" value="pVHL"/>
    <property type="match status" value="1"/>
</dbReference>
<evidence type="ECO:0000313" key="3">
    <source>
        <dbReference type="EMBL" id="CAC5401293.1"/>
    </source>
</evidence>
<dbReference type="Proteomes" id="UP000507470">
    <property type="component" value="Unassembled WGS sequence"/>
</dbReference>
<feature type="domain" description="von Hippel-Lindau disease tumour suppressor beta" evidence="2">
    <location>
        <begin position="7"/>
        <end position="84"/>
    </location>
</feature>
<dbReference type="Pfam" id="PF01847">
    <property type="entry name" value="VHL"/>
    <property type="match status" value="1"/>
</dbReference>
<dbReference type="InterPro" id="IPR036208">
    <property type="entry name" value="VHL_sf"/>
</dbReference>
<dbReference type="SUPFAM" id="SSF49468">
    <property type="entry name" value="VHL"/>
    <property type="match status" value="1"/>
</dbReference>
<dbReference type="OrthoDB" id="413400at2759"/>
<reference evidence="3 4" key="1">
    <citation type="submission" date="2020-06" db="EMBL/GenBank/DDBJ databases">
        <authorList>
            <person name="Li R."/>
            <person name="Bekaert M."/>
        </authorList>
    </citation>
    <scope>NUCLEOTIDE SEQUENCE [LARGE SCALE GENOMIC DNA]</scope>
    <source>
        <strain evidence="4">wild</strain>
    </source>
</reference>
<organism evidence="3 4">
    <name type="scientific">Mytilus coruscus</name>
    <name type="common">Sea mussel</name>
    <dbReference type="NCBI Taxonomy" id="42192"/>
    <lineage>
        <taxon>Eukaryota</taxon>
        <taxon>Metazoa</taxon>
        <taxon>Spiralia</taxon>
        <taxon>Lophotrochozoa</taxon>
        <taxon>Mollusca</taxon>
        <taxon>Bivalvia</taxon>
        <taxon>Autobranchia</taxon>
        <taxon>Pteriomorphia</taxon>
        <taxon>Mytilida</taxon>
        <taxon>Mytiloidea</taxon>
        <taxon>Mytilidae</taxon>
        <taxon>Mytilinae</taxon>
        <taxon>Mytilus</taxon>
    </lineage>
</organism>
<name>A0A6J8CXP1_MYTCO</name>
<dbReference type="InterPro" id="IPR022772">
    <property type="entry name" value="VHL_tumour_suppress_b/a_dom"/>
</dbReference>
<evidence type="ECO:0000259" key="2">
    <source>
        <dbReference type="Pfam" id="PF01847"/>
    </source>
</evidence>
<dbReference type="InterPro" id="IPR037139">
    <property type="entry name" value="VHL_alpha_dom_sf"/>
</dbReference>
<dbReference type="Gene3D" id="1.10.750.10">
    <property type="entry name" value="von Hippel-Lindau disease tumour suppressor, alpha domain"/>
    <property type="match status" value="1"/>
</dbReference>
<accession>A0A6J8CXP1</accession>
<proteinExistence type="inferred from homology"/>
<dbReference type="Gene3D" id="2.60.40.780">
    <property type="entry name" value="von Hippel-Lindau disease tumour suppressor, beta domain"/>
    <property type="match status" value="1"/>
</dbReference>
<evidence type="ECO:0000313" key="4">
    <source>
        <dbReference type="Proteomes" id="UP000507470"/>
    </source>
</evidence>
<sequence length="155" mass="18152">MATKSEIKSINHDEQSYVAFKNRSRRRATLFWHNYEGNLIRYAIIEPEGVHRMNTYVTHPWSVSDSESGDRLLVDNNFVFYPRSQGEEQGSKFERICIDLPVYPLWIRCLQVLRKTIPKDNIDSLQIPNNLKHALNYAPDIHFTDYSNFCTVSAQ</sequence>
<gene>
    <name evidence="3" type="ORF">MCOR_35388</name>
</gene>
<dbReference type="InterPro" id="IPR024053">
    <property type="entry name" value="VHL_beta_dom"/>
</dbReference>
<comment type="similarity">
    <text evidence="1">Belongs to the VHL family.</text>
</comment>
<keyword evidence="4" id="KW-1185">Reference proteome</keyword>
<dbReference type="InterPro" id="IPR037140">
    <property type="entry name" value="VHL_beta_dom_sf"/>
</dbReference>
<evidence type="ECO:0000256" key="1">
    <source>
        <dbReference type="ARBA" id="ARBA00010057"/>
    </source>
</evidence>
<protein>
    <submittedName>
        <fullName evidence="3">VHL</fullName>
    </submittedName>
</protein>
<dbReference type="FunFam" id="2.60.40.780:FF:000001">
    <property type="entry name" value="von Hippel-Lindau disease tumor suppressor"/>
    <property type="match status" value="1"/>
</dbReference>